<keyword evidence="1" id="KW-0472">Membrane</keyword>
<accession>A0A1D1ULU4</accession>
<reference evidence="2 3" key="1">
    <citation type="journal article" date="2016" name="Nat. Commun.">
        <title>Extremotolerant tardigrade genome and improved radiotolerance of human cultured cells by tardigrade-unique protein.</title>
        <authorList>
            <person name="Hashimoto T."/>
            <person name="Horikawa D.D."/>
            <person name="Saito Y."/>
            <person name="Kuwahara H."/>
            <person name="Kozuka-Hata H."/>
            <person name="Shin-I T."/>
            <person name="Minakuchi Y."/>
            <person name="Ohishi K."/>
            <person name="Motoyama A."/>
            <person name="Aizu T."/>
            <person name="Enomoto A."/>
            <person name="Kondo K."/>
            <person name="Tanaka S."/>
            <person name="Hara Y."/>
            <person name="Koshikawa S."/>
            <person name="Sagara H."/>
            <person name="Miura T."/>
            <person name="Yokobori S."/>
            <person name="Miyagawa K."/>
            <person name="Suzuki Y."/>
            <person name="Kubo T."/>
            <person name="Oyama M."/>
            <person name="Kohara Y."/>
            <person name="Fujiyama A."/>
            <person name="Arakawa K."/>
            <person name="Katayama T."/>
            <person name="Toyoda A."/>
            <person name="Kunieda T."/>
        </authorList>
    </citation>
    <scope>NUCLEOTIDE SEQUENCE [LARGE SCALE GENOMIC DNA]</scope>
    <source>
        <strain evidence="2 3">YOKOZUNA-1</strain>
    </source>
</reference>
<evidence type="ECO:0000256" key="1">
    <source>
        <dbReference type="SAM" id="Phobius"/>
    </source>
</evidence>
<dbReference type="EMBL" id="BDGG01000001">
    <property type="protein sequence ID" value="GAU88612.1"/>
    <property type="molecule type" value="Genomic_DNA"/>
</dbReference>
<evidence type="ECO:0000313" key="2">
    <source>
        <dbReference type="EMBL" id="GAU88612.1"/>
    </source>
</evidence>
<dbReference type="Proteomes" id="UP000186922">
    <property type="component" value="Unassembled WGS sequence"/>
</dbReference>
<dbReference type="AlphaFoldDB" id="A0A1D1ULU4"/>
<proteinExistence type="predicted"/>
<organism evidence="2 3">
    <name type="scientific">Ramazzottius varieornatus</name>
    <name type="common">Water bear</name>
    <name type="synonym">Tardigrade</name>
    <dbReference type="NCBI Taxonomy" id="947166"/>
    <lineage>
        <taxon>Eukaryota</taxon>
        <taxon>Metazoa</taxon>
        <taxon>Ecdysozoa</taxon>
        <taxon>Tardigrada</taxon>
        <taxon>Eutardigrada</taxon>
        <taxon>Parachela</taxon>
        <taxon>Hypsibioidea</taxon>
        <taxon>Ramazzottiidae</taxon>
        <taxon>Ramazzottius</taxon>
    </lineage>
</organism>
<comment type="caution">
    <text evidence="2">The sequence shown here is derived from an EMBL/GenBank/DDBJ whole genome shotgun (WGS) entry which is preliminary data.</text>
</comment>
<keyword evidence="1" id="KW-1133">Transmembrane helix</keyword>
<name>A0A1D1ULU4_RAMVA</name>
<protein>
    <submittedName>
        <fullName evidence="2">Uncharacterized protein</fullName>
    </submittedName>
</protein>
<gene>
    <name evidence="2" type="primary">RvY_01281-1</name>
    <name evidence="2" type="synonym">RvY_01281.1</name>
    <name evidence="2" type="ORF">RvY_01281</name>
</gene>
<feature type="transmembrane region" description="Helical" evidence="1">
    <location>
        <begin position="105"/>
        <end position="131"/>
    </location>
</feature>
<keyword evidence="1" id="KW-0812">Transmembrane</keyword>
<keyword evidence="3" id="KW-1185">Reference proteome</keyword>
<evidence type="ECO:0000313" key="3">
    <source>
        <dbReference type="Proteomes" id="UP000186922"/>
    </source>
</evidence>
<sequence length="159" mass="18557">MPSGNVTRIRAKALPERILAQRWYFLLILSVRGPAPHFRTAQDPPGSRHASSLIFHHTISRPLTPTRNRRNIQHSIWIYRTAVRLRSSQTGKSSVALDRQSKSLVYWYSLSLIFIVFFVLSQVALSFCFHFRLIVEGYSHKPLCLQQWILLCKWVTIWP</sequence>